<dbReference type="InterPro" id="IPR001633">
    <property type="entry name" value="EAL_dom"/>
</dbReference>
<dbReference type="SMART" id="SM00086">
    <property type="entry name" value="PAC"/>
    <property type="match status" value="1"/>
</dbReference>
<accession>A0A3S9HL98</accession>
<dbReference type="SUPFAM" id="SSF141868">
    <property type="entry name" value="EAL domain-like"/>
    <property type="match status" value="1"/>
</dbReference>
<dbReference type="KEGG" id="upv:EJN92_13290"/>
<feature type="transmembrane region" description="Helical" evidence="1">
    <location>
        <begin position="168"/>
        <end position="193"/>
    </location>
</feature>
<dbReference type="FunFam" id="3.30.70.270:FF:000001">
    <property type="entry name" value="Diguanylate cyclase domain protein"/>
    <property type="match status" value="1"/>
</dbReference>
<dbReference type="InterPro" id="IPR000014">
    <property type="entry name" value="PAS"/>
</dbReference>
<dbReference type="InterPro" id="IPR000700">
    <property type="entry name" value="PAS-assoc_C"/>
</dbReference>
<sequence>MSLLRALALKTFFQFIRKQFFRARHPVNDIQHWREEVFSAILVATLLLGTATAIPSVFMAISDRLWAVIVMDIVAIAWLAIILCSTTLSYVARAWNFLLLLFLLGIFFLRAVGPVGQIYLMAFPVMAALLLGLRPAVYCLIVNAFALMLVGYFLDINIHLAGLADKPLLRWAVITLNFSLISSVITISCGVLLQRLEKSLKDQGLVTDSLRSANEDLRLISAAVAQLSDMVVISCASEEADGESRIVFVNQAFELQTGYTSADVVGRRPRAFHGANTQPEELLRIRQAIALHQWVHAELIAYTKSGSEYWLEVVVQPVADNEGKFTHEVMVGRDITARKKAESDIHSLAYFDVLTGLPNRRLLLDRIGVLLATAQRSGMFSAVLFIDLDHFKFINDARGHATGDAVLSAVAKRLSNLLREEDTVARIGGDEFVVLIANLAKESHTAAAIALSISEKIRAEIAKAFGIDGQTYTCACSIGVTLMPKPGQTKEDLLRESDTAMYRAKMAGRNQIAFFEESMQTEVENRLTMVRDLAGAIASEQMQMFIQAQVDSLGVPSGAELLMRWTHPLRGAVSPAEFIPLAEESGIIVQLGDWVLQQACLVSLKLRAQGWDFPLSINVSPKQFRQSDFVDKVRTTLSDSGADPRALIFEVTEGLLIDNLQETIIRMRQLCQMGIRFSIDDFGTGYSSLFYLKRLPLYELKIDKSFIRDTPTDSSDTAIVQAILAMAKHLGLRVVAEGVETREQADFLVASACDSLQGYLYSRPIAVDAWLQQHAKPEHVKQTSLADS</sequence>
<evidence type="ECO:0000313" key="7">
    <source>
        <dbReference type="Proteomes" id="UP000275663"/>
    </source>
</evidence>
<name>A0A3S9HL98_9BURK</name>
<dbReference type="Proteomes" id="UP000275663">
    <property type="component" value="Chromosome"/>
</dbReference>
<dbReference type="Pfam" id="PF00990">
    <property type="entry name" value="GGDEF"/>
    <property type="match status" value="1"/>
</dbReference>
<feature type="domain" description="PAC" evidence="3">
    <location>
        <begin position="295"/>
        <end position="347"/>
    </location>
</feature>
<keyword evidence="1" id="KW-0472">Membrane</keyword>
<protein>
    <submittedName>
        <fullName evidence="6">EAL domain-containing protein</fullName>
    </submittedName>
</protein>
<dbReference type="Gene3D" id="3.30.450.20">
    <property type="entry name" value="PAS domain"/>
    <property type="match status" value="1"/>
</dbReference>
<dbReference type="Pfam" id="PF00563">
    <property type="entry name" value="EAL"/>
    <property type="match status" value="1"/>
</dbReference>
<dbReference type="Pfam" id="PF13426">
    <property type="entry name" value="PAS_9"/>
    <property type="match status" value="1"/>
</dbReference>
<evidence type="ECO:0000259" key="3">
    <source>
        <dbReference type="PROSITE" id="PS50113"/>
    </source>
</evidence>
<dbReference type="InterPro" id="IPR035919">
    <property type="entry name" value="EAL_sf"/>
</dbReference>
<feature type="transmembrane region" description="Helical" evidence="1">
    <location>
        <begin position="90"/>
        <end position="109"/>
    </location>
</feature>
<dbReference type="SUPFAM" id="SSF55073">
    <property type="entry name" value="Nucleotide cyclase"/>
    <property type="match status" value="1"/>
</dbReference>
<dbReference type="GO" id="GO:0003824">
    <property type="term" value="F:catalytic activity"/>
    <property type="evidence" value="ECO:0007669"/>
    <property type="project" value="UniProtKB-ARBA"/>
</dbReference>
<dbReference type="AlphaFoldDB" id="A0A3S9HL98"/>
<dbReference type="PROSITE" id="PS50113">
    <property type="entry name" value="PAC"/>
    <property type="match status" value="1"/>
</dbReference>
<dbReference type="Pfam" id="PF20969">
    <property type="entry name" value="MASE11"/>
    <property type="match status" value="1"/>
</dbReference>
<evidence type="ECO:0000259" key="4">
    <source>
        <dbReference type="PROSITE" id="PS50883"/>
    </source>
</evidence>
<dbReference type="SMART" id="SM00052">
    <property type="entry name" value="EAL"/>
    <property type="match status" value="1"/>
</dbReference>
<feature type="transmembrane region" description="Helical" evidence="1">
    <location>
        <begin position="65"/>
        <end position="83"/>
    </location>
</feature>
<gene>
    <name evidence="6" type="ORF">EJN92_13290</name>
</gene>
<feature type="domain" description="GGDEF" evidence="5">
    <location>
        <begin position="379"/>
        <end position="517"/>
    </location>
</feature>
<dbReference type="SUPFAM" id="SSF55785">
    <property type="entry name" value="PYP-like sensor domain (PAS domain)"/>
    <property type="match status" value="1"/>
</dbReference>
<dbReference type="NCBIfam" id="TIGR00229">
    <property type="entry name" value="sensory_box"/>
    <property type="match status" value="1"/>
</dbReference>
<dbReference type="InterPro" id="IPR052155">
    <property type="entry name" value="Biofilm_reg_signaling"/>
</dbReference>
<dbReference type="CDD" id="cd01949">
    <property type="entry name" value="GGDEF"/>
    <property type="match status" value="1"/>
</dbReference>
<dbReference type="PROSITE" id="PS50887">
    <property type="entry name" value="GGDEF"/>
    <property type="match status" value="1"/>
</dbReference>
<dbReference type="InterPro" id="IPR043128">
    <property type="entry name" value="Rev_trsase/Diguanyl_cyclase"/>
</dbReference>
<evidence type="ECO:0000256" key="1">
    <source>
        <dbReference type="SAM" id="Phobius"/>
    </source>
</evidence>
<dbReference type="InterPro" id="IPR000160">
    <property type="entry name" value="GGDEF_dom"/>
</dbReference>
<proteinExistence type="predicted"/>
<evidence type="ECO:0000259" key="5">
    <source>
        <dbReference type="PROSITE" id="PS50887"/>
    </source>
</evidence>
<evidence type="ECO:0000259" key="2">
    <source>
        <dbReference type="PROSITE" id="PS50112"/>
    </source>
</evidence>
<dbReference type="InterPro" id="IPR001610">
    <property type="entry name" value="PAC"/>
</dbReference>
<keyword evidence="1" id="KW-0812">Transmembrane</keyword>
<evidence type="ECO:0000313" key="6">
    <source>
        <dbReference type="EMBL" id="AZP12893.1"/>
    </source>
</evidence>
<dbReference type="CDD" id="cd01948">
    <property type="entry name" value="EAL"/>
    <property type="match status" value="1"/>
</dbReference>
<dbReference type="PANTHER" id="PTHR44757">
    <property type="entry name" value="DIGUANYLATE CYCLASE DGCP"/>
    <property type="match status" value="1"/>
</dbReference>
<dbReference type="CDD" id="cd00130">
    <property type="entry name" value="PAS"/>
    <property type="match status" value="1"/>
</dbReference>
<keyword evidence="7" id="KW-1185">Reference proteome</keyword>
<reference evidence="6 7" key="1">
    <citation type="journal article" date="2011" name="Int. J. Syst. Evol. Microbiol.">
        <title>Description of Undibacterium oligocarboniphilum sp. nov., isolated from purified water, and Undibacterium pigrum strain CCUG 49012 as the type strain of Undibacterium parvum sp. nov., and emended descriptions of the genus Undibacterium and the species Undibacterium pigrum.</title>
        <authorList>
            <person name="Eder W."/>
            <person name="Wanner G."/>
            <person name="Ludwig W."/>
            <person name="Busse H.J."/>
            <person name="Ziemke-Kageler F."/>
            <person name="Lang E."/>
        </authorList>
    </citation>
    <scope>NUCLEOTIDE SEQUENCE [LARGE SCALE GENOMIC DNA]</scope>
    <source>
        <strain evidence="6 7">DSM 23061</strain>
    </source>
</reference>
<dbReference type="SMART" id="SM00267">
    <property type="entry name" value="GGDEF"/>
    <property type="match status" value="1"/>
</dbReference>
<dbReference type="EMBL" id="CP034464">
    <property type="protein sequence ID" value="AZP12893.1"/>
    <property type="molecule type" value="Genomic_DNA"/>
</dbReference>
<feature type="domain" description="PAS" evidence="2">
    <location>
        <begin position="241"/>
        <end position="298"/>
    </location>
</feature>
<dbReference type="InterPro" id="IPR029787">
    <property type="entry name" value="Nucleotide_cyclase"/>
</dbReference>
<dbReference type="InterPro" id="IPR035965">
    <property type="entry name" value="PAS-like_dom_sf"/>
</dbReference>
<dbReference type="NCBIfam" id="TIGR00254">
    <property type="entry name" value="GGDEF"/>
    <property type="match status" value="1"/>
</dbReference>
<feature type="domain" description="EAL" evidence="4">
    <location>
        <begin position="526"/>
        <end position="778"/>
    </location>
</feature>
<dbReference type="PANTHER" id="PTHR44757:SF2">
    <property type="entry name" value="BIOFILM ARCHITECTURE MAINTENANCE PROTEIN MBAA"/>
    <property type="match status" value="1"/>
</dbReference>
<organism evidence="6 7">
    <name type="scientific">Undibacterium parvum</name>
    <dbReference type="NCBI Taxonomy" id="401471"/>
    <lineage>
        <taxon>Bacteria</taxon>
        <taxon>Pseudomonadati</taxon>
        <taxon>Pseudomonadota</taxon>
        <taxon>Betaproteobacteria</taxon>
        <taxon>Burkholderiales</taxon>
        <taxon>Oxalobacteraceae</taxon>
        <taxon>Undibacterium</taxon>
    </lineage>
</organism>
<dbReference type="InterPro" id="IPR048437">
    <property type="entry name" value="MASE11"/>
</dbReference>
<dbReference type="PROSITE" id="PS50883">
    <property type="entry name" value="EAL"/>
    <property type="match status" value="1"/>
</dbReference>
<dbReference type="Gene3D" id="3.30.70.270">
    <property type="match status" value="1"/>
</dbReference>
<feature type="transmembrane region" description="Helical" evidence="1">
    <location>
        <begin position="37"/>
        <end position="59"/>
    </location>
</feature>
<dbReference type="Gene3D" id="3.20.20.450">
    <property type="entry name" value="EAL domain"/>
    <property type="match status" value="1"/>
</dbReference>
<feature type="transmembrane region" description="Helical" evidence="1">
    <location>
        <begin position="140"/>
        <end position="162"/>
    </location>
</feature>
<dbReference type="OrthoDB" id="9813903at2"/>
<dbReference type="PROSITE" id="PS50112">
    <property type="entry name" value="PAS"/>
    <property type="match status" value="1"/>
</dbReference>
<keyword evidence="1" id="KW-1133">Transmembrane helix</keyword>